<evidence type="ECO:0000313" key="4">
    <source>
        <dbReference type="EMBL" id="KAK8835885.1"/>
    </source>
</evidence>
<keyword evidence="5" id="KW-1185">Reference proteome</keyword>
<dbReference type="InterPro" id="IPR009060">
    <property type="entry name" value="UBA-like_sf"/>
</dbReference>
<organism evidence="4 5">
    <name type="scientific">Tritrichomonas musculus</name>
    <dbReference type="NCBI Taxonomy" id="1915356"/>
    <lineage>
        <taxon>Eukaryota</taxon>
        <taxon>Metamonada</taxon>
        <taxon>Parabasalia</taxon>
        <taxon>Tritrichomonadida</taxon>
        <taxon>Tritrichomonadidae</taxon>
        <taxon>Tritrichomonas</taxon>
    </lineage>
</organism>
<dbReference type="Pfam" id="PF23195">
    <property type="entry name" value="UBQLN1"/>
    <property type="match status" value="1"/>
</dbReference>
<dbReference type="Gene3D" id="3.10.20.90">
    <property type="entry name" value="Phosphatidylinositol 3-kinase Catalytic Subunit, Chain A, domain 1"/>
    <property type="match status" value="1"/>
</dbReference>
<feature type="compositionally biased region" description="Basic and acidic residues" evidence="1">
    <location>
        <begin position="81"/>
        <end position="90"/>
    </location>
</feature>
<dbReference type="Pfam" id="PF00627">
    <property type="entry name" value="UBA"/>
    <property type="match status" value="1"/>
</dbReference>
<dbReference type="PROSITE" id="PS50053">
    <property type="entry name" value="UBIQUITIN_2"/>
    <property type="match status" value="1"/>
</dbReference>
<dbReference type="InterPro" id="IPR015496">
    <property type="entry name" value="Ubiquilin"/>
</dbReference>
<accession>A0ABR2GPM2</accession>
<dbReference type="EMBL" id="JAPFFF010000072">
    <property type="protein sequence ID" value="KAK8835885.1"/>
    <property type="molecule type" value="Genomic_DNA"/>
</dbReference>
<feature type="domain" description="UBA" evidence="2">
    <location>
        <begin position="320"/>
        <end position="361"/>
    </location>
</feature>
<dbReference type="Gene3D" id="1.10.8.10">
    <property type="entry name" value="DNA helicase RuvA subunit, C-terminal domain"/>
    <property type="match status" value="1"/>
</dbReference>
<dbReference type="PANTHER" id="PTHR10677">
    <property type="entry name" value="UBIQUILIN"/>
    <property type="match status" value="1"/>
</dbReference>
<dbReference type="Pfam" id="PF00240">
    <property type="entry name" value="ubiquitin"/>
    <property type="match status" value="1"/>
</dbReference>
<gene>
    <name evidence="4" type="ORF">M9Y10_040263</name>
</gene>
<dbReference type="InterPro" id="IPR029071">
    <property type="entry name" value="Ubiquitin-like_domsf"/>
</dbReference>
<dbReference type="SUPFAM" id="SSF54236">
    <property type="entry name" value="Ubiquitin-like"/>
    <property type="match status" value="1"/>
</dbReference>
<protein>
    <submittedName>
        <fullName evidence="4">Ubiquilin-1</fullName>
    </submittedName>
</protein>
<dbReference type="SMART" id="SM00213">
    <property type="entry name" value="UBQ"/>
    <property type="match status" value="1"/>
</dbReference>
<proteinExistence type="predicted"/>
<evidence type="ECO:0000259" key="3">
    <source>
        <dbReference type="PROSITE" id="PS50053"/>
    </source>
</evidence>
<feature type="region of interest" description="Disordered" evidence="1">
    <location>
        <begin position="212"/>
        <end position="231"/>
    </location>
</feature>
<reference evidence="4 5" key="1">
    <citation type="submission" date="2024-04" db="EMBL/GenBank/DDBJ databases">
        <title>Tritrichomonas musculus Genome.</title>
        <authorList>
            <person name="Alves-Ferreira E."/>
            <person name="Grigg M."/>
            <person name="Lorenzi H."/>
            <person name="Galac M."/>
        </authorList>
    </citation>
    <scope>NUCLEOTIDE SEQUENCE [LARGE SCALE GENOMIC DNA]</scope>
    <source>
        <strain evidence="4 5">EAF2021</strain>
    </source>
</reference>
<evidence type="ECO:0000256" key="1">
    <source>
        <dbReference type="SAM" id="MobiDB-lite"/>
    </source>
</evidence>
<name>A0ABR2GPM2_9EUKA</name>
<dbReference type="PANTHER" id="PTHR10677:SF3">
    <property type="entry name" value="FI07626P-RELATED"/>
    <property type="match status" value="1"/>
</dbReference>
<evidence type="ECO:0000313" key="5">
    <source>
        <dbReference type="Proteomes" id="UP001470230"/>
    </source>
</evidence>
<sequence>MTIHLTIRDLRDVICETDITDESTISDLKAVISEFYKAKAVSDLILIFHGEILEDERTLVSYGIKDGSTLYVSAKHTHNYADKDEIEKPNRPKPNTSSDSFTSLMQSSIGKSIMNMIQNNPQAYADMLRSNPIFSQIAENNPQLQHILNDSDMLSEQIGMYLNPENQNQTARTMDRMLDAVESMPGGFQALSKQINDLQEPLMDGLMDQIKGSGKTKTNIDSKPLSKPSEEPIPFQNPQQQGFGPFSFFNSNSQSLQWPMNDSAVGGNDNAIPREAVDLINKGALICLSKGLQVEKLPGFSELIELCCPHVKKGMTNILQVYSTQLKMMNEMGFKDNEENIRALIQTNGEVSQAIDYLLAQMQFQY</sequence>
<comment type="caution">
    <text evidence="4">The sequence shown here is derived from an EMBL/GenBank/DDBJ whole genome shotgun (WGS) entry which is preliminary data.</text>
</comment>
<feature type="compositionally biased region" description="Polar residues" evidence="1">
    <location>
        <begin position="93"/>
        <end position="102"/>
    </location>
</feature>
<dbReference type="CDD" id="cd17039">
    <property type="entry name" value="Ubl_ubiquitin_like"/>
    <property type="match status" value="1"/>
</dbReference>
<dbReference type="SUPFAM" id="SSF46934">
    <property type="entry name" value="UBA-like"/>
    <property type="match status" value="1"/>
</dbReference>
<dbReference type="InterPro" id="IPR015940">
    <property type="entry name" value="UBA"/>
</dbReference>
<evidence type="ECO:0000259" key="2">
    <source>
        <dbReference type="PROSITE" id="PS50030"/>
    </source>
</evidence>
<feature type="region of interest" description="Disordered" evidence="1">
    <location>
        <begin position="81"/>
        <end position="102"/>
    </location>
</feature>
<dbReference type="SMART" id="SM00165">
    <property type="entry name" value="UBA"/>
    <property type="match status" value="1"/>
</dbReference>
<dbReference type="InterPro" id="IPR000626">
    <property type="entry name" value="Ubiquitin-like_dom"/>
</dbReference>
<dbReference type="Proteomes" id="UP001470230">
    <property type="component" value="Unassembled WGS sequence"/>
</dbReference>
<dbReference type="PROSITE" id="PS50030">
    <property type="entry name" value="UBA"/>
    <property type="match status" value="1"/>
</dbReference>
<feature type="domain" description="Ubiquitin-like" evidence="3">
    <location>
        <begin position="3"/>
        <end position="79"/>
    </location>
</feature>